<keyword evidence="3" id="KW-1133">Transmembrane helix</keyword>
<accession>A0AAD9U4V5</accession>
<organism evidence="5 6">
    <name type="scientific">Dipteronia dyeriana</name>
    <dbReference type="NCBI Taxonomy" id="168575"/>
    <lineage>
        <taxon>Eukaryota</taxon>
        <taxon>Viridiplantae</taxon>
        <taxon>Streptophyta</taxon>
        <taxon>Embryophyta</taxon>
        <taxon>Tracheophyta</taxon>
        <taxon>Spermatophyta</taxon>
        <taxon>Magnoliopsida</taxon>
        <taxon>eudicotyledons</taxon>
        <taxon>Gunneridae</taxon>
        <taxon>Pentapetalae</taxon>
        <taxon>rosids</taxon>
        <taxon>malvids</taxon>
        <taxon>Sapindales</taxon>
        <taxon>Sapindaceae</taxon>
        <taxon>Hippocastanoideae</taxon>
        <taxon>Acereae</taxon>
        <taxon>Dipteronia</taxon>
    </lineage>
</organism>
<keyword evidence="3" id="KW-0812">Transmembrane</keyword>
<dbReference type="PROSITE" id="PS50105">
    <property type="entry name" value="SAM_DOMAIN"/>
    <property type="match status" value="1"/>
</dbReference>
<gene>
    <name evidence="5" type="ORF">Ddye_015032</name>
</gene>
<proteinExistence type="predicted"/>
<reference evidence="5" key="1">
    <citation type="journal article" date="2023" name="Plant J.">
        <title>Genome sequences and population genomics provide insights into the demographic history, inbreeding, and mutation load of two 'living fossil' tree species of Dipteronia.</title>
        <authorList>
            <person name="Feng Y."/>
            <person name="Comes H.P."/>
            <person name="Chen J."/>
            <person name="Zhu S."/>
            <person name="Lu R."/>
            <person name="Zhang X."/>
            <person name="Li P."/>
            <person name="Qiu J."/>
            <person name="Olsen K.M."/>
            <person name="Qiu Y."/>
        </authorList>
    </citation>
    <scope>NUCLEOTIDE SEQUENCE</scope>
    <source>
        <strain evidence="5">KIB01</strain>
    </source>
</reference>
<keyword evidence="1" id="KW-0677">Repeat</keyword>
<comment type="caution">
    <text evidence="5">The sequence shown here is derived from an EMBL/GenBank/DDBJ whole genome shotgun (WGS) entry which is preliminary data.</text>
</comment>
<dbReference type="InterPro" id="IPR001660">
    <property type="entry name" value="SAM"/>
</dbReference>
<protein>
    <recommendedName>
        <fullName evidence="4">SAM domain-containing protein</fullName>
    </recommendedName>
</protein>
<dbReference type="PANTHER" id="PTHR10627">
    <property type="entry name" value="SCP160"/>
    <property type="match status" value="1"/>
</dbReference>
<dbReference type="AlphaFoldDB" id="A0AAD9U4V5"/>
<feature type="transmembrane region" description="Helical" evidence="3">
    <location>
        <begin position="256"/>
        <end position="277"/>
    </location>
</feature>
<dbReference type="Proteomes" id="UP001280121">
    <property type="component" value="Unassembled WGS sequence"/>
</dbReference>
<dbReference type="InterPro" id="IPR013761">
    <property type="entry name" value="SAM/pointed_sf"/>
</dbReference>
<feature type="domain" description="SAM" evidence="4">
    <location>
        <begin position="214"/>
        <end position="258"/>
    </location>
</feature>
<dbReference type="Pfam" id="PF00536">
    <property type="entry name" value="SAM_1"/>
    <property type="match status" value="1"/>
</dbReference>
<feature type="region of interest" description="Disordered" evidence="2">
    <location>
        <begin position="133"/>
        <end position="160"/>
    </location>
</feature>
<evidence type="ECO:0000313" key="5">
    <source>
        <dbReference type="EMBL" id="KAK2647543.1"/>
    </source>
</evidence>
<evidence type="ECO:0000256" key="1">
    <source>
        <dbReference type="ARBA" id="ARBA00022737"/>
    </source>
</evidence>
<keyword evidence="3" id="KW-0472">Membrane</keyword>
<dbReference type="EMBL" id="JANJYI010000005">
    <property type="protein sequence ID" value="KAK2647543.1"/>
    <property type="molecule type" value="Genomic_DNA"/>
</dbReference>
<dbReference type="Gene3D" id="1.10.150.50">
    <property type="entry name" value="Transcription Factor, Ets-1"/>
    <property type="match status" value="1"/>
</dbReference>
<feature type="transmembrane region" description="Helical" evidence="3">
    <location>
        <begin position="283"/>
        <end position="303"/>
    </location>
</feature>
<name>A0AAD9U4V5_9ROSI</name>
<dbReference type="PANTHER" id="PTHR10627:SF74">
    <property type="entry name" value="OS08G0526500 PROTEIN"/>
    <property type="match status" value="1"/>
</dbReference>
<evidence type="ECO:0000256" key="3">
    <source>
        <dbReference type="SAM" id="Phobius"/>
    </source>
</evidence>
<dbReference type="SUPFAM" id="SSF47769">
    <property type="entry name" value="SAM/Pointed domain"/>
    <property type="match status" value="1"/>
</dbReference>
<evidence type="ECO:0000256" key="2">
    <source>
        <dbReference type="SAM" id="MobiDB-lite"/>
    </source>
</evidence>
<evidence type="ECO:0000259" key="4">
    <source>
        <dbReference type="PROSITE" id="PS50105"/>
    </source>
</evidence>
<keyword evidence="6" id="KW-1185">Reference proteome</keyword>
<sequence length="321" mass="36865">MSEPRFTITLGRTGQVVKRGGSKRFSDGFLSATKRQRVDESKWSPGGSRFEDSRHSQYDLRLKLIRKRRAEEHRKRDLRDKQLKPVQRPSNTNVLLHEHQPKGRRFLRKYPPKEILGDHHLDNSMQKYYLSQTKHGSRIISPGRTLSSSGRRSPPRTFDGLRQLPVMRGADVSRATRVMSKEDFYASKPTPTSQTAKPDAPIGRVMPHSSFMGMDLLTVPSLLHSLGLGKYAIFFKAEEVDMTALKQMSDKDLKELGVPMVWSFDFLSTVVLLLKIFWAMKKIAIVVTYVVHLFESIIVCKLYHAANLDTFAMFYPMFLLH</sequence>
<evidence type="ECO:0000313" key="6">
    <source>
        <dbReference type="Proteomes" id="UP001280121"/>
    </source>
</evidence>